<protein>
    <submittedName>
        <fullName evidence="2">Uncharacterized protein</fullName>
    </submittedName>
</protein>
<organism evidence="2 3">
    <name type="scientific">Adineta ricciae</name>
    <name type="common">Rotifer</name>
    <dbReference type="NCBI Taxonomy" id="249248"/>
    <lineage>
        <taxon>Eukaryota</taxon>
        <taxon>Metazoa</taxon>
        <taxon>Spiralia</taxon>
        <taxon>Gnathifera</taxon>
        <taxon>Rotifera</taxon>
        <taxon>Eurotatoria</taxon>
        <taxon>Bdelloidea</taxon>
        <taxon>Adinetida</taxon>
        <taxon>Adinetidae</taxon>
        <taxon>Adineta</taxon>
    </lineage>
</organism>
<dbReference type="Proteomes" id="UP000663828">
    <property type="component" value="Unassembled WGS sequence"/>
</dbReference>
<name>A0A816FXV6_ADIRI</name>
<feature type="compositionally biased region" description="Polar residues" evidence="1">
    <location>
        <begin position="62"/>
        <end position="85"/>
    </location>
</feature>
<evidence type="ECO:0000313" key="3">
    <source>
        <dbReference type="Proteomes" id="UP000663828"/>
    </source>
</evidence>
<sequence>MTNALKDQRPQRTVAGGAKEEAYIPQKRKIGYESAKRRQLNDGSAYKIADHPENFPTSAPVTATATQGNAGNFADNPNHSNNKYQDPQEFDSTETANTISSDTINDTWEYEANKSVGTTHGLQSKVVKLPHDCSKRGIQLLIGENNSSVTLIQHAGDGQYGPFIGSPEERAYALLRTIRKNVDRNTQTVNLLGCHVDKTFVQKFQALLDENGYSHITVQVLRDMSIRIVPGEWSLYIDAQAGTFTIVHQNARIGVTRPISELHDYLTPPENLCRN</sequence>
<proteinExistence type="predicted"/>
<feature type="region of interest" description="Disordered" evidence="1">
    <location>
        <begin position="1"/>
        <end position="20"/>
    </location>
</feature>
<feature type="compositionally biased region" description="Basic and acidic residues" evidence="1">
    <location>
        <begin position="1"/>
        <end position="10"/>
    </location>
</feature>
<dbReference type="AlphaFoldDB" id="A0A816FXV6"/>
<comment type="caution">
    <text evidence="2">The sequence shown here is derived from an EMBL/GenBank/DDBJ whole genome shotgun (WGS) entry which is preliminary data.</text>
</comment>
<gene>
    <name evidence="2" type="ORF">XAT740_LOCUS58059</name>
</gene>
<dbReference type="EMBL" id="CAJNOR010012416">
    <property type="protein sequence ID" value="CAF1667528.1"/>
    <property type="molecule type" value="Genomic_DNA"/>
</dbReference>
<reference evidence="2" key="1">
    <citation type="submission" date="2021-02" db="EMBL/GenBank/DDBJ databases">
        <authorList>
            <person name="Nowell W R."/>
        </authorList>
    </citation>
    <scope>NUCLEOTIDE SEQUENCE</scope>
</reference>
<evidence type="ECO:0000256" key="1">
    <source>
        <dbReference type="SAM" id="MobiDB-lite"/>
    </source>
</evidence>
<accession>A0A816FXV6</accession>
<feature type="region of interest" description="Disordered" evidence="1">
    <location>
        <begin position="62"/>
        <end position="89"/>
    </location>
</feature>
<keyword evidence="3" id="KW-1185">Reference proteome</keyword>
<evidence type="ECO:0000313" key="2">
    <source>
        <dbReference type="EMBL" id="CAF1667528.1"/>
    </source>
</evidence>